<evidence type="ECO:0000313" key="3">
    <source>
        <dbReference type="Proteomes" id="UP000191554"/>
    </source>
</evidence>
<keyword evidence="3" id="KW-1185">Reference proteome</keyword>
<dbReference type="SUPFAM" id="SSF55073">
    <property type="entry name" value="Nucleotide cyclase"/>
    <property type="match status" value="1"/>
</dbReference>
<dbReference type="InterPro" id="IPR043128">
    <property type="entry name" value="Rev_trsase/Diguanyl_cyclase"/>
</dbReference>
<reference evidence="2 3" key="1">
    <citation type="submission" date="2017-03" db="EMBL/GenBank/DDBJ databases">
        <title>Genome sequence of Clostridium hungatei DSM 14427.</title>
        <authorList>
            <person name="Poehlein A."/>
            <person name="Daniel R."/>
        </authorList>
    </citation>
    <scope>NUCLEOTIDE SEQUENCE [LARGE SCALE GENOMIC DNA]</scope>
    <source>
        <strain evidence="2 3">DSM 14427</strain>
    </source>
</reference>
<dbReference type="CDD" id="cd01949">
    <property type="entry name" value="GGDEF"/>
    <property type="match status" value="1"/>
</dbReference>
<dbReference type="Proteomes" id="UP000191554">
    <property type="component" value="Unassembled WGS sequence"/>
</dbReference>
<dbReference type="Gene3D" id="3.30.70.270">
    <property type="match status" value="1"/>
</dbReference>
<dbReference type="PANTHER" id="PTHR46663">
    <property type="entry name" value="DIGUANYLATE CYCLASE DGCT-RELATED"/>
    <property type="match status" value="1"/>
</dbReference>
<sequence>MMSEYKGQMEVSASTGIISEGIHVAKDGTDFPFEVSSRSIDIKGELIRIHIIRHITEREQAEKIRYLVNYDALTGISNRGFIMRQFERTIEPARRSKLMFSAMLFDVDKFKTINDIHGHNSGDGVLRKVAERLQAVVRKADITRKTWRR</sequence>
<dbReference type="InterPro" id="IPR052163">
    <property type="entry name" value="DGC-Regulatory_Protein"/>
</dbReference>
<gene>
    <name evidence="2" type="primary">ydaM</name>
    <name evidence="2" type="ORF">CLHUN_26700</name>
</gene>
<dbReference type="NCBIfam" id="TIGR00254">
    <property type="entry name" value="GGDEF"/>
    <property type="match status" value="1"/>
</dbReference>
<dbReference type="Pfam" id="PF00990">
    <property type="entry name" value="GGDEF"/>
    <property type="match status" value="1"/>
</dbReference>
<dbReference type="PANTHER" id="PTHR46663:SF2">
    <property type="entry name" value="GGDEF DOMAIN-CONTAINING PROTEIN"/>
    <property type="match status" value="1"/>
</dbReference>
<keyword evidence="2" id="KW-0548">Nucleotidyltransferase</keyword>
<dbReference type="Gene3D" id="3.30.450.20">
    <property type="entry name" value="PAS domain"/>
    <property type="match status" value="1"/>
</dbReference>
<dbReference type="SMART" id="SM00267">
    <property type="entry name" value="GGDEF"/>
    <property type="match status" value="1"/>
</dbReference>
<evidence type="ECO:0000313" key="2">
    <source>
        <dbReference type="EMBL" id="OPX43523.1"/>
    </source>
</evidence>
<proteinExistence type="predicted"/>
<keyword evidence="2" id="KW-0808">Transferase</keyword>
<feature type="domain" description="GGDEF" evidence="1">
    <location>
        <begin position="98"/>
        <end position="149"/>
    </location>
</feature>
<name>A0A1V4SIC9_RUMHU</name>
<organism evidence="2 3">
    <name type="scientific">Ruminiclostridium hungatei</name>
    <name type="common">Clostridium hungatei</name>
    <dbReference type="NCBI Taxonomy" id="48256"/>
    <lineage>
        <taxon>Bacteria</taxon>
        <taxon>Bacillati</taxon>
        <taxon>Bacillota</taxon>
        <taxon>Clostridia</taxon>
        <taxon>Eubacteriales</taxon>
        <taxon>Oscillospiraceae</taxon>
        <taxon>Ruminiclostridium</taxon>
    </lineage>
</organism>
<evidence type="ECO:0000259" key="1">
    <source>
        <dbReference type="PROSITE" id="PS50887"/>
    </source>
</evidence>
<dbReference type="InterPro" id="IPR029787">
    <property type="entry name" value="Nucleotide_cyclase"/>
</dbReference>
<dbReference type="EMBL" id="MZGX01000017">
    <property type="protein sequence ID" value="OPX43523.1"/>
    <property type="molecule type" value="Genomic_DNA"/>
</dbReference>
<dbReference type="AlphaFoldDB" id="A0A1V4SIC9"/>
<dbReference type="EC" id="2.7.7.65" evidence="2"/>
<dbReference type="InterPro" id="IPR000160">
    <property type="entry name" value="GGDEF_dom"/>
</dbReference>
<dbReference type="PROSITE" id="PS50887">
    <property type="entry name" value="GGDEF"/>
    <property type="match status" value="1"/>
</dbReference>
<protein>
    <submittedName>
        <fullName evidence="2">Putative diguanylate cyclase YdaM</fullName>
        <ecNumber evidence="2">2.7.7.65</ecNumber>
    </submittedName>
</protein>
<comment type="caution">
    <text evidence="2">The sequence shown here is derived from an EMBL/GenBank/DDBJ whole genome shotgun (WGS) entry which is preliminary data.</text>
</comment>
<dbReference type="GO" id="GO:0052621">
    <property type="term" value="F:diguanylate cyclase activity"/>
    <property type="evidence" value="ECO:0007669"/>
    <property type="project" value="UniProtKB-EC"/>
</dbReference>
<accession>A0A1V4SIC9</accession>
<dbReference type="STRING" id="48256.CLHUN_26700"/>